<reference evidence="12 13" key="1">
    <citation type="journal article" date="2011" name="Stand. Genomic Sci.">
        <title>Complete genome sequence of the acetate-degrading sulfate reducer Desulfobacca acetoxidans type strain (ASRB2).</title>
        <authorList>
            <person name="Goker M."/>
            <person name="Teshima H."/>
            <person name="Lapidus A."/>
            <person name="Nolan M."/>
            <person name="Lucas S."/>
            <person name="Hammon N."/>
            <person name="Deshpande S."/>
            <person name="Cheng J.F."/>
            <person name="Tapia R."/>
            <person name="Han C."/>
            <person name="Goodwin L."/>
            <person name="Pitluck S."/>
            <person name="Huntemann M."/>
            <person name="Liolios K."/>
            <person name="Ivanova N."/>
            <person name="Pagani I."/>
            <person name="Mavromatis K."/>
            <person name="Ovchinikova G."/>
            <person name="Pati A."/>
            <person name="Chen A."/>
            <person name="Palaniappan K."/>
            <person name="Land M."/>
            <person name="Hauser L."/>
            <person name="Brambilla E.M."/>
            <person name="Rohde M."/>
            <person name="Spring S."/>
            <person name="Detter J.C."/>
            <person name="Woyke T."/>
            <person name="Bristow J."/>
            <person name="Eisen J.A."/>
            <person name="Markowitz V."/>
            <person name="Hugenholtz P."/>
            <person name="Kyrpides N.C."/>
            <person name="Klenk H.P."/>
        </authorList>
    </citation>
    <scope>NUCLEOTIDE SEQUENCE [LARGE SCALE GENOMIC DNA]</scope>
    <source>
        <strain evidence="13">ATCC 700848 / DSM 11109 / ASRB2</strain>
    </source>
</reference>
<keyword evidence="2 10" id="KW-0732">Signal</keyword>
<feature type="signal peptide" evidence="10">
    <location>
        <begin position="1"/>
        <end position="22"/>
    </location>
</feature>
<dbReference type="RefSeq" id="WP_013707809.1">
    <property type="nucleotide sequence ID" value="NC_015388.1"/>
</dbReference>
<proteinExistence type="inferred from homology"/>
<keyword evidence="3" id="KW-0378">Hydrolase</keyword>
<dbReference type="InterPro" id="IPR018044">
    <property type="entry name" value="Peptidase_S11"/>
</dbReference>
<feature type="active site" description="Acyl-ester intermediate" evidence="7">
    <location>
        <position position="58"/>
    </location>
</feature>
<feature type="chain" id="PRO_5003282538" evidence="10">
    <location>
        <begin position="23"/>
        <end position="350"/>
    </location>
</feature>
<dbReference type="GO" id="GO:0006508">
    <property type="term" value="P:proteolysis"/>
    <property type="evidence" value="ECO:0007669"/>
    <property type="project" value="InterPro"/>
</dbReference>
<evidence type="ECO:0000256" key="4">
    <source>
        <dbReference type="ARBA" id="ARBA00022960"/>
    </source>
</evidence>
<dbReference type="GO" id="GO:0071555">
    <property type="term" value="P:cell wall organization"/>
    <property type="evidence" value="ECO:0007669"/>
    <property type="project" value="UniProtKB-KW"/>
</dbReference>
<evidence type="ECO:0000256" key="7">
    <source>
        <dbReference type="PIRSR" id="PIRSR618044-1"/>
    </source>
</evidence>
<dbReference type="GO" id="GO:0009252">
    <property type="term" value="P:peptidoglycan biosynthetic process"/>
    <property type="evidence" value="ECO:0007669"/>
    <property type="project" value="UniProtKB-KW"/>
</dbReference>
<dbReference type="HOGENOM" id="CLU_027070_1_2_7"/>
<dbReference type="SUPFAM" id="SSF56601">
    <property type="entry name" value="beta-lactamase/transpeptidase-like"/>
    <property type="match status" value="1"/>
</dbReference>
<dbReference type="KEGG" id="dao:Desac_2900"/>
<evidence type="ECO:0000256" key="9">
    <source>
        <dbReference type="RuleBase" id="RU004016"/>
    </source>
</evidence>
<dbReference type="STRING" id="880072.Desac_2900"/>
<accession>F2NE70</accession>
<dbReference type="EMBL" id="CP002629">
    <property type="protein sequence ID" value="AEB10700.1"/>
    <property type="molecule type" value="Genomic_DNA"/>
</dbReference>
<evidence type="ECO:0000256" key="3">
    <source>
        <dbReference type="ARBA" id="ARBA00022801"/>
    </source>
</evidence>
<dbReference type="InterPro" id="IPR001967">
    <property type="entry name" value="Peptidase_S11_N"/>
</dbReference>
<feature type="binding site" evidence="8">
    <location>
        <position position="215"/>
    </location>
    <ligand>
        <name>substrate</name>
    </ligand>
</feature>
<evidence type="ECO:0000313" key="13">
    <source>
        <dbReference type="Proteomes" id="UP000000483"/>
    </source>
</evidence>
<protein>
    <submittedName>
        <fullName evidence="12">Peptidase S11 D-alanyl-D-alanine carboxypeptidase 1</fullName>
    </submittedName>
</protein>
<dbReference type="PANTHER" id="PTHR21581:SF6">
    <property type="entry name" value="TRAFFICKING PROTEIN PARTICLE COMPLEX SUBUNIT 12"/>
    <property type="match status" value="1"/>
</dbReference>
<dbReference type="GO" id="GO:0008360">
    <property type="term" value="P:regulation of cell shape"/>
    <property type="evidence" value="ECO:0007669"/>
    <property type="project" value="UniProtKB-KW"/>
</dbReference>
<keyword evidence="12" id="KW-0645">Protease</keyword>
<keyword evidence="5" id="KW-0573">Peptidoglycan synthesis</keyword>
<dbReference type="OrthoDB" id="5291989at2"/>
<dbReference type="eggNOG" id="COG1686">
    <property type="taxonomic scope" value="Bacteria"/>
</dbReference>
<comment type="similarity">
    <text evidence="1 9">Belongs to the peptidase S11 family.</text>
</comment>
<keyword evidence="12" id="KW-0121">Carboxypeptidase</keyword>
<evidence type="ECO:0000256" key="5">
    <source>
        <dbReference type="ARBA" id="ARBA00022984"/>
    </source>
</evidence>
<evidence type="ECO:0000256" key="8">
    <source>
        <dbReference type="PIRSR" id="PIRSR618044-2"/>
    </source>
</evidence>
<evidence type="ECO:0000259" key="11">
    <source>
        <dbReference type="Pfam" id="PF00768"/>
    </source>
</evidence>
<keyword evidence="6" id="KW-0961">Cell wall biogenesis/degradation</keyword>
<dbReference type="Gene3D" id="3.40.710.10">
    <property type="entry name" value="DD-peptidase/beta-lactamase superfamily"/>
    <property type="match status" value="1"/>
</dbReference>
<reference evidence="13" key="2">
    <citation type="submission" date="2011-03" db="EMBL/GenBank/DDBJ databases">
        <title>The complete genome of Desulfobacca acetoxidans DSM 11109.</title>
        <authorList>
            <consortium name="US DOE Joint Genome Institute (JGI-PGF)"/>
            <person name="Lucas S."/>
            <person name="Copeland A."/>
            <person name="Lapidus A."/>
            <person name="Bruce D."/>
            <person name="Goodwin L."/>
            <person name="Pitluck S."/>
            <person name="Peters L."/>
            <person name="Kyrpides N."/>
            <person name="Mavromatis K."/>
            <person name="Ivanova N."/>
            <person name="Ovchinnikova G."/>
            <person name="Teshima H."/>
            <person name="Detter J.C."/>
            <person name="Han C."/>
            <person name="Land M."/>
            <person name="Hauser L."/>
            <person name="Markowitz V."/>
            <person name="Cheng J.-F."/>
            <person name="Hugenholtz P."/>
            <person name="Woyke T."/>
            <person name="Wu D."/>
            <person name="Spring S."/>
            <person name="Schueler E."/>
            <person name="Brambilla E."/>
            <person name="Klenk H.-P."/>
            <person name="Eisen J.A."/>
        </authorList>
    </citation>
    <scope>NUCLEOTIDE SEQUENCE [LARGE SCALE GENOMIC DNA]</scope>
    <source>
        <strain evidence="13">ATCC 700848 / DSM 11109 / ASRB2</strain>
    </source>
</reference>
<feature type="domain" description="Peptidase S11 D-alanyl-D-alanine carboxypeptidase A N-terminal" evidence="11">
    <location>
        <begin position="25"/>
        <end position="245"/>
    </location>
</feature>
<dbReference type="Proteomes" id="UP000000483">
    <property type="component" value="Chromosome"/>
</dbReference>
<organism evidence="12 13">
    <name type="scientific">Desulfobacca acetoxidans (strain ATCC 700848 / DSM 11109 / ASRB2)</name>
    <dbReference type="NCBI Taxonomy" id="880072"/>
    <lineage>
        <taxon>Bacteria</taxon>
        <taxon>Pseudomonadati</taxon>
        <taxon>Thermodesulfobacteriota</taxon>
        <taxon>Desulfobaccia</taxon>
        <taxon>Desulfobaccales</taxon>
        <taxon>Desulfobaccaceae</taxon>
        <taxon>Desulfobacca</taxon>
    </lineage>
</organism>
<feature type="active site" evidence="7">
    <location>
        <position position="113"/>
    </location>
</feature>
<keyword evidence="13" id="KW-1185">Reference proteome</keyword>
<keyword evidence="4" id="KW-0133">Cell shape</keyword>
<evidence type="ECO:0000313" key="12">
    <source>
        <dbReference type="EMBL" id="AEB10700.1"/>
    </source>
</evidence>
<dbReference type="PRINTS" id="PR00725">
    <property type="entry name" value="DADACBPTASE1"/>
</dbReference>
<gene>
    <name evidence="12" type="ordered locus">Desac_2900</name>
</gene>
<evidence type="ECO:0000256" key="6">
    <source>
        <dbReference type="ARBA" id="ARBA00023316"/>
    </source>
</evidence>
<name>F2NE70_DESAR</name>
<dbReference type="GO" id="GO:0009002">
    <property type="term" value="F:serine-type D-Ala-D-Ala carboxypeptidase activity"/>
    <property type="evidence" value="ECO:0007669"/>
    <property type="project" value="InterPro"/>
</dbReference>
<dbReference type="Pfam" id="PF00768">
    <property type="entry name" value="Peptidase_S11"/>
    <property type="match status" value="1"/>
</dbReference>
<dbReference type="AlphaFoldDB" id="F2NE70"/>
<sequence length="350" mass="38257">MGRRSLAIWVVCLMVVVGGRAAAETDNPVRAIAYCIMDADTGTILSAQNHQMMLPPASTLKVGTALVAINTLQLQDKVPVSVNAAQAPASKIYLKPGEIYNVNDMLYAILLASANDAARALGERVSGSEDRFARFMTKQLREMGAYRTNFETASGLPSEGQYSTAYDLAFIFRKAMQNPTLARIMNTKTFTLQDGKEVYNHNRFLFTTEYAVAGKTGYTRASKHTYVGLFRNGDKRIIVSMMGSQGKWADLRTLIEKGFAECGAPIAKLPPVEESLRRPGTYARASAKSRTRKYVKGKTPKRKVLSAGVVSGTGTQTSIKKKYSSGSYQKKKIGKSKVKTSTRCVGDTRS</sequence>
<evidence type="ECO:0000256" key="10">
    <source>
        <dbReference type="SAM" id="SignalP"/>
    </source>
</evidence>
<dbReference type="InterPro" id="IPR012338">
    <property type="entry name" value="Beta-lactam/transpept-like"/>
</dbReference>
<dbReference type="PANTHER" id="PTHR21581">
    <property type="entry name" value="D-ALANYL-D-ALANINE CARBOXYPEPTIDASE"/>
    <property type="match status" value="1"/>
</dbReference>
<evidence type="ECO:0000256" key="1">
    <source>
        <dbReference type="ARBA" id="ARBA00007164"/>
    </source>
</evidence>
<evidence type="ECO:0000256" key="2">
    <source>
        <dbReference type="ARBA" id="ARBA00022729"/>
    </source>
</evidence>
<feature type="active site" description="Proton acceptor" evidence="7">
    <location>
        <position position="61"/>
    </location>
</feature>